<proteinExistence type="predicted"/>
<reference evidence="1" key="1">
    <citation type="journal article" date="2020" name="Nature">
        <title>Giant virus diversity and host interactions through global metagenomics.</title>
        <authorList>
            <person name="Schulz F."/>
            <person name="Roux S."/>
            <person name="Paez-Espino D."/>
            <person name="Jungbluth S."/>
            <person name="Walsh D.A."/>
            <person name="Denef V.J."/>
            <person name="McMahon K.D."/>
            <person name="Konstantinidis K.T."/>
            <person name="Eloe-Fadrosh E.A."/>
            <person name="Kyrpides N.C."/>
            <person name="Woyke T."/>
        </authorList>
    </citation>
    <scope>NUCLEOTIDE SEQUENCE</scope>
    <source>
        <strain evidence="1">GVMAG-M-3300020192-26</strain>
    </source>
</reference>
<accession>A0A6C0C730</accession>
<dbReference type="EMBL" id="MN739352">
    <property type="protein sequence ID" value="QHT00133.1"/>
    <property type="molecule type" value="Genomic_DNA"/>
</dbReference>
<organism evidence="1">
    <name type="scientific">viral metagenome</name>
    <dbReference type="NCBI Taxonomy" id="1070528"/>
    <lineage>
        <taxon>unclassified sequences</taxon>
        <taxon>metagenomes</taxon>
        <taxon>organismal metagenomes</taxon>
    </lineage>
</organism>
<protein>
    <submittedName>
        <fullName evidence="1">Uncharacterized protein</fullName>
    </submittedName>
</protein>
<dbReference type="AlphaFoldDB" id="A0A6C0C730"/>
<name>A0A6C0C730_9ZZZZ</name>
<evidence type="ECO:0000313" key="1">
    <source>
        <dbReference type="EMBL" id="QHT00133.1"/>
    </source>
</evidence>
<sequence length="123" mass="14285">MSRYIGLCHPKGCDSNIYYIFWTTNPRAHVLGLSRAARKFPNLACNYIILNRKRIFAVNESQTRVAYSKDMYDKSTYDAVVSFFAGDRPVRDKKHWPAITIQQCDVTNLLFDDIIKNVMTLKE</sequence>